<sequence length="109" mass="11742">MTDQETAAGADEERDNRRVESDGIVATYTETATERVLTFEATADSVGHGTATLAQNRDGYAMVKVRSTVDGDELERYYGFDMALDHAADVLGVSPHDLPIPESAADMGM</sequence>
<evidence type="ECO:0000313" key="3">
    <source>
        <dbReference type="Proteomes" id="UP000250088"/>
    </source>
</evidence>
<gene>
    <name evidence="2" type="ORF">B1756_15055</name>
</gene>
<dbReference type="InterPro" id="IPR055535">
    <property type="entry name" value="DUF7111"/>
</dbReference>
<dbReference type="AlphaFoldDB" id="A0A2Z2HUF4"/>
<dbReference type="Proteomes" id="UP000250088">
    <property type="component" value="Chromosome"/>
</dbReference>
<dbReference type="GeneID" id="32895418"/>
<feature type="region of interest" description="Disordered" evidence="1">
    <location>
        <begin position="1"/>
        <end position="23"/>
    </location>
</feature>
<evidence type="ECO:0000256" key="1">
    <source>
        <dbReference type="SAM" id="MobiDB-lite"/>
    </source>
</evidence>
<organism evidence="2 3">
    <name type="scientific">Natrarchaeobaculum aegyptiacum</name>
    <dbReference type="NCBI Taxonomy" id="745377"/>
    <lineage>
        <taxon>Archaea</taxon>
        <taxon>Methanobacteriati</taxon>
        <taxon>Methanobacteriota</taxon>
        <taxon>Stenosarchaea group</taxon>
        <taxon>Halobacteria</taxon>
        <taxon>Halobacteriales</taxon>
        <taxon>Natrialbaceae</taxon>
        <taxon>Natrarchaeobaculum</taxon>
    </lineage>
</organism>
<accession>A0A2Z2HUF4</accession>
<keyword evidence="3" id="KW-1185">Reference proteome</keyword>
<dbReference type="RefSeq" id="WP_086889280.1">
    <property type="nucleotide sequence ID" value="NZ_CP019893.1"/>
</dbReference>
<dbReference type="EMBL" id="CP019893">
    <property type="protein sequence ID" value="ARS90916.1"/>
    <property type="molecule type" value="Genomic_DNA"/>
</dbReference>
<protein>
    <submittedName>
        <fullName evidence="2">Uncharacterized protein</fullName>
    </submittedName>
</protein>
<evidence type="ECO:0000313" key="2">
    <source>
        <dbReference type="EMBL" id="ARS90916.1"/>
    </source>
</evidence>
<reference evidence="3" key="1">
    <citation type="submission" date="2017-02" db="EMBL/GenBank/DDBJ databases">
        <title>Natronthermophilus aegyptiacus gen. nov.,sp. nov., an aerobic, extremely halophilic alkalithermophilic archaeon isolated from the athalassohaline Wadi An Natrun, Egypt.</title>
        <authorList>
            <person name="Zhao B."/>
        </authorList>
    </citation>
    <scope>NUCLEOTIDE SEQUENCE [LARGE SCALE GENOMIC DNA]</scope>
    <source>
        <strain evidence="3">JW/NM-HA 15</strain>
    </source>
</reference>
<dbReference type="OrthoDB" id="203436at2157"/>
<dbReference type="Pfam" id="PF23423">
    <property type="entry name" value="DUF7111"/>
    <property type="match status" value="1"/>
</dbReference>
<proteinExistence type="predicted"/>
<name>A0A2Z2HUF4_9EURY</name>
<dbReference type="KEGG" id="naj:B1756_15055"/>